<dbReference type="GO" id="GO:0004722">
    <property type="term" value="F:protein serine/threonine phosphatase activity"/>
    <property type="evidence" value="ECO:0007669"/>
    <property type="project" value="InterPro"/>
</dbReference>
<name>A0A6D2KUX5_9BRAS</name>
<sequence>MQEFNSGACCVTVLIQDQEMIVSNLGNCRVVLCRGGGVSEALTSEHKPERDDERKRIKNQGGHVSFLGKAWRVAGILAVSRSIGDADLKNKKLVIAEPETRVLEIEEDMEFLLLATDGLWDWVGNEEAVDTVLSVLAQGKTPLESEYESLIQGFDNLSPFPKRSRLSLVKEEKEMLPVESSKSENESPDREIGTPTSKSAKIKAACKKLVDMALSTGSMDDITVVIVDLNRYKC</sequence>
<dbReference type="PANTHER" id="PTHR47992">
    <property type="entry name" value="PROTEIN PHOSPHATASE"/>
    <property type="match status" value="1"/>
</dbReference>
<dbReference type="SMART" id="SM00332">
    <property type="entry name" value="PP2Cc"/>
    <property type="match status" value="1"/>
</dbReference>
<comment type="caution">
    <text evidence="3">The sequence shown here is derived from an EMBL/GenBank/DDBJ whole genome shotgun (WGS) entry which is preliminary data.</text>
</comment>
<feature type="compositionally biased region" description="Basic and acidic residues" evidence="1">
    <location>
        <begin position="175"/>
        <end position="192"/>
    </location>
</feature>
<reference evidence="3" key="1">
    <citation type="submission" date="2020-01" db="EMBL/GenBank/DDBJ databases">
        <authorList>
            <person name="Mishra B."/>
        </authorList>
    </citation>
    <scope>NUCLEOTIDE SEQUENCE [LARGE SCALE GENOMIC DNA]</scope>
</reference>
<dbReference type="Gene3D" id="3.60.40.10">
    <property type="entry name" value="PPM-type phosphatase domain"/>
    <property type="match status" value="1"/>
</dbReference>
<gene>
    <name evidence="3" type="ORF">MERR_LOCUS45529</name>
</gene>
<keyword evidence="4" id="KW-1185">Reference proteome</keyword>
<evidence type="ECO:0000313" key="3">
    <source>
        <dbReference type="EMBL" id="CAA7058293.1"/>
    </source>
</evidence>
<dbReference type="PROSITE" id="PS51746">
    <property type="entry name" value="PPM_2"/>
    <property type="match status" value="1"/>
</dbReference>
<evidence type="ECO:0000259" key="2">
    <source>
        <dbReference type="PROSITE" id="PS51746"/>
    </source>
</evidence>
<dbReference type="Proteomes" id="UP000467841">
    <property type="component" value="Unassembled WGS sequence"/>
</dbReference>
<evidence type="ECO:0000313" key="4">
    <source>
        <dbReference type="Proteomes" id="UP000467841"/>
    </source>
</evidence>
<protein>
    <recommendedName>
        <fullName evidence="2">PPM-type phosphatase domain-containing protein</fullName>
    </recommendedName>
</protein>
<dbReference type="InterPro" id="IPR015655">
    <property type="entry name" value="PP2C"/>
</dbReference>
<dbReference type="EMBL" id="CACVBM020001718">
    <property type="protein sequence ID" value="CAA7058293.1"/>
    <property type="molecule type" value="Genomic_DNA"/>
</dbReference>
<dbReference type="InterPro" id="IPR036457">
    <property type="entry name" value="PPM-type-like_dom_sf"/>
</dbReference>
<proteinExistence type="predicted"/>
<dbReference type="InterPro" id="IPR001932">
    <property type="entry name" value="PPM-type_phosphatase-like_dom"/>
</dbReference>
<dbReference type="OrthoDB" id="10264738at2759"/>
<evidence type="ECO:0000256" key="1">
    <source>
        <dbReference type="SAM" id="MobiDB-lite"/>
    </source>
</evidence>
<feature type="region of interest" description="Disordered" evidence="1">
    <location>
        <begin position="175"/>
        <end position="198"/>
    </location>
</feature>
<dbReference type="CDD" id="cd00143">
    <property type="entry name" value="PP2Cc"/>
    <property type="match status" value="1"/>
</dbReference>
<organism evidence="3 4">
    <name type="scientific">Microthlaspi erraticum</name>
    <dbReference type="NCBI Taxonomy" id="1685480"/>
    <lineage>
        <taxon>Eukaryota</taxon>
        <taxon>Viridiplantae</taxon>
        <taxon>Streptophyta</taxon>
        <taxon>Embryophyta</taxon>
        <taxon>Tracheophyta</taxon>
        <taxon>Spermatophyta</taxon>
        <taxon>Magnoliopsida</taxon>
        <taxon>eudicotyledons</taxon>
        <taxon>Gunneridae</taxon>
        <taxon>Pentapetalae</taxon>
        <taxon>rosids</taxon>
        <taxon>malvids</taxon>
        <taxon>Brassicales</taxon>
        <taxon>Brassicaceae</taxon>
        <taxon>Coluteocarpeae</taxon>
        <taxon>Microthlaspi</taxon>
    </lineage>
</organism>
<dbReference type="Pfam" id="PF00481">
    <property type="entry name" value="PP2C"/>
    <property type="match status" value="1"/>
</dbReference>
<dbReference type="SUPFAM" id="SSF81606">
    <property type="entry name" value="PP2C-like"/>
    <property type="match status" value="1"/>
</dbReference>
<feature type="domain" description="PPM-type phosphatase" evidence="2">
    <location>
        <begin position="1"/>
        <end position="229"/>
    </location>
</feature>
<accession>A0A6D2KUX5</accession>
<dbReference type="AlphaFoldDB" id="A0A6D2KUX5"/>